<evidence type="ECO:0000256" key="6">
    <source>
        <dbReference type="ARBA" id="ARBA00022771"/>
    </source>
</evidence>
<evidence type="ECO:0000256" key="4">
    <source>
        <dbReference type="ARBA" id="ARBA00022679"/>
    </source>
</evidence>
<comment type="similarity">
    <text evidence="3">Belongs to the NSE2 family.</text>
</comment>
<evidence type="ECO:0000256" key="1">
    <source>
        <dbReference type="ARBA" id="ARBA00004123"/>
    </source>
</evidence>
<dbReference type="InterPro" id="IPR013083">
    <property type="entry name" value="Znf_RING/FYVE/PHD"/>
</dbReference>
<feature type="compositionally biased region" description="Basic residues" evidence="11">
    <location>
        <begin position="1"/>
        <end position="11"/>
    </location>
</feature>
<keyword evidence="9" id="KW-0539">Nucleus</keyword>
<comment type="pathway">
    <text evidence="2">Protein modification; protein sumoylation.</text>
</comment>
<dbReference type="SUPFAM" id="SSF57850">
    <property type="entry name" value="RING/U-box"/>
    <property type="match status" value="1"/>
</dbReference>
<evidence type="ECO:0000256" key="8">
    <source>
        <dbReference type="ARBA" id="ARBA00022833"/>
    </source>
</evidence>
<keyword evidence="6 10" id="KW-0863">Zinc-finger</keyword>
<dbReference type="PANTHER" id="PTHR21330">
    <property type="entry name" value="E3 SUMO-PROTEIN LIGASE NSE2"/>
    <property type="match status" value="1"/>
</dbReference>
<accession>A0AAD2HZL9</accession>
<keyword evidence="14" id="KW-1185">Reference proteome</keyword>
<dbReference type="EMBL" id="CAVNYO010000478">
    <property type="protein sequence ID" value="CAK5284240.1"/>
    <property type="molecule type" value="Genomic_DNA"/>
</dbReference>
<keyword evidence="4" id="KW-0808">Transferase</keyword>
<evidence type="ECO:0000256" key="10">
    <source>
        <dbReference type="PROSITE-ProRule" id="PRU00452"/>
    </source>
</evidence>
<sequence>MPVATSRRKRSAQQPSSDIEEDQATQARPADDVDDEDAPRPNKRERQSKRAKGKSAARPLEAMDEEGEEEDEDDRIDINHFEEQPISRADGHKISGLASDWLQLEKVMTQPSNLMNSAAEALADITGGDAEAKLEQLDQVLRESLDIQALMRGNSEILKGIMYEIDQGVEITNAKDLYLERVEKLKDKYDGKTSRQKYATSDQYMEFKEAIFNAKHSSSAMPPITDFIPREDGDESDDDDDVVIGGVTQDFRCPLSLTLLEDPMTSTVCHHSFSGAAVRAMFRTSTRLKCPTAGCSQSFTLAQCIPDPNLARKVKAFEKRQARARRNNDAEEIID</sequence>
<dbReference type="GO" id="GO:0061665">
    <property type="term" value="F:SUMO ligase activity"/>
    <property type="evidence" value="ECO:0007669"/>
    <property type="project" value="TreeGrafter"/>
</dbReference>
<keyword evidence="7" id="KW-0833">Ubl conjugation pathway</keyword>
<dbReference type="PANTHER" id="PTHR21330:SF1">
    <property type="entry name" value="E3 SUMO-PROTEIN LIGASE NSE2"/>
    <property type="match status" value="1"/>
</dbReference>
<dbReference type="GO" id="GO:0005634">
    <property type="term" value="C:nucleus"/>
    <property type="evidence" value="ECO:0007669"/>
    <property type="project" value="UniProtKB-SubCell"/>
</dbReference>
<comment type="subcellular location">
    <subcellularLocation>
        <location evidence="1">Nucleus</location>
    </subcellularLocation>
</comment>
<reference evidence="13" key="1">
    <citation type="submission" date="2023-11" db="EMBL/GenBank/DDBJ databases">
        <authorList>
            <person name="De Vega J J."/>
            <person name="De Vega J J."/>
        </authorList>
    </citation>
    <scope>NUCLEOTIDE SEQUENCE</scope>
</reference>
<comment type="caution">
    <text evidence="13">The sequence shown here is derived from an EMBL/GenBank/DDBJ whole genome shotgun (WGS) entry which is preliminary data.</text>
</comment>
<keyword evidence="8" id="KW-0862">Zinc</keyword>
<evidence type="ECO:0000256" key="7">
    <source>
        <dbReference type="ARBA" id="ARBA00022786"/>
    </source>
</evidence>
<feature type="region of interest" description="Disordered" evidence="11">
    <location>
        <begin position="1"/>
        <end position="76"/>
    </location>
</feature>
<evidence type="ECO:0000256" key="5">
    <source>
        <dbReference type="ARBA" id="ARBA00022723"/>
    </source>
</evidence>
<proteinExistence type="inferred from homology"/>
<feature type="compositionally biased region" description="Basic residues" evidence="11">
    <location>
        <begin position="46"/>
        <end position="55"/>
    </location>
</feature>
<dbReference type="Gene3D" id="3.30.40.10">
    <property type="entry name" value="Zinc/RING finger domain, C3HC4 (zinc finger)"/>
    <property type="match status" value="1"/>
</dbReference>
<gene>
    <name evidence="13" type="ORF">MYCIT1_LOCUS37346</name>
</gene>
<dbReference type="CDD" id="cd16651">
    <property type="entry name" value="SPL-RING_NSE2"/>
    <property type="match status" value="1"/>
</dbReference>
<evidence type="ECO:0000313" key="14">
    <source>
        <dbReference type="Proteomes" id="UP001295794"/>
    </source>
</evidence>
<evidence type="ECO:0000256" key="9">
    <source>
        <dbReference type="ARBA" id="ARBA00023242"/>
    </source>
</evidence>
<name>A0AAD2HZL9_9AGAR</name>
<dbReference type="GO" id="GO:0016925">
    <property type="term" value="P:protein sumoylation"/>
    <property type="evidence" value="ECO:0007669"/>
    <property type="project" value="TreeGrafter"/>
</dbReference>
<dbReference type="Pfam" id="PF11789">
    <property type="entry name" value="zf-Nse"/>
    <property type="match status" value="1"/>
</dbReference>
<feature type="domain" description="SP-RING-type" evidence="12">
    <location>
        <begin position="238"/>
        <end position="319"/>
    </location>
</feature>
<evidence type="ECO:0000256" key="11">
    <source>
        <dbReference type="SAM" id="MobiDB-lite"/>
    </source>
</evidence>
<evidence type="ECO:0000313" key="13">
    <source>
        <dbReference type="EMBL" id="CAK5284240.1"/>
    </source>
</evidence>
<dbReference type="PROSITE" id="PS51044">
    <property type="entry name" value="ZF_SP_RING"/>
    <property type="match status" value="1"/>
</dbReference>
<evidence type="ECO:0000256" key="2">
    <source>
        <dbReference type="ARBA" id="ARBA00004718"/>
    </source>
</evidence>
<dbReference type="GO" id="GO:0000724">
    <property type="term" value="P:double-strand break repair via homologous recombination"/>
    <property type="evidence" value="ECO:0007669"/>
    <property type="project" value="InterPro"/>
</dbReference>
<dbReference type="GO" id="GO:0008270">
    <property type="term" value="F:zinc ion binding"/>
    <property type="evidence" value="ECO:0007669"/>
    <property type="project" value="UniProtKB-KW"/>
</dbReference>
<evidence type="ECO:0000256" key="3">
    <source>
        <dbReference type="ARBA" id="ARBA00008212"/>
    </source>
</evidence>
<dbReference type="Proteomes" id="UP001295794">
    <property type="component" value="Unassembled WGS sequence"/>
</dbReference>
<organism evidence="13 14">
    <name type="scientific">Mycena citricolor</name>
    <dbReference type="NCBI Taxonomy" id="2018698"/>
    <lineage>
        <taxon>Eukaryota</taxon>
        <taxon>Fungi</taxon>
        <taxon>Dikarya</taxon>
        <taxon>Basidiomycota</taxon>
        <taxon>Agaricomycotina</taxon>
        <taxon>Agaricomycetes</taxon>
        <taxon>Agaricomycetidae</taxon>
        <taxon>Agaricales</taxon>
        <taxon>Marasmiineae</taxon>
        <taxon>Mycenaceae</taxon>
        <taxon>Mycena</taxon>
    </lineage>
</organism>
<dbReference type="InterPro" id="IPR026846">
    <property type="entry name" value="Nse2(Mms21)"/>
</dbReference>
<keyword evidence="5" id="KW-0479">Metal-binding</keyword>
<dbReference type="InterPro" id="IPR004181">
    <property type="entry name" value="Znf_MIZ"/>
</dbReference>
<protein>
    <recommendedName>
        <fullName evidence="12">SP-RING-type domain-containing protein</fullName>
    </recommendedName>
</protein>
<feature type="compositionally biased region" description="Acidic residues" evidence="11">
    <location>
        <begin position="62"/>
        <end position="75"/>
    </location>
</feature>
<dbReference type="GO" id="GO:0030915">
    <property type="term" value="C:Smc5-Smc6 complex"/>
    <property type="evidence" value="ECO:0007669"/>
    <property type="project" value="InterPro"/>
</dbReference>
<dbReference type="AlphaFoldDB" id="A0AAD2HZL9"/>
<evidence type="ECO:0000259" key="12">
    <source>
        <dbReference type="PROSITE" id="PS51044"/>
    </source>
</evidence>